<feature type="chain" id="PRO_5016302852" evidence="1">
    <location>
        <begin position="26"/>
        <end position="160"/>
    </location>
</feature>
<organism evidence="2 3">
    <name type="scientific">Phenylobacterium parvum</name>
    <dbReference type="NCBI Taxonomy" id="2201350"/>
    <lineage>
        <taxon>Bacteria</taxon>
        <taxon>Pseudomonadati</taxon>
        <taxon>Pseudomonadota</taxon>
        <taxon>Alphaproteobacteria</taxon>
        <taxon>Caulobacterales</taxon>
        <taxon>Caulobacteraceae</taxon>
        <taxon>Phenylobacterium</taxon>
    </lineage>
</organism>
<feature type="signal peptide" evidence="1">
    <location>
        <begin position="1"/>
        <end position="25"/>
    </location>
</feature>
<sequence length="160" mass="16264">MPARRLTPPLALMAALALAAACAPALPKGVDPVALEAAIDDAVGDPNTCVLIGQAQTGRLVWRYGTHGVCGKVWPACNGTEARTVEGLLKTAGREGAEIWASCPSNADRSRTVAWAAGPVPGRADLVFTAVMEGASTPPGIVLGDKLRGALKRGGLSPSS</sequence>
<dbReference type="EMBL" id="CP029479">
    <property type="protein sequence ID" value="AWM76971.1"/>
    <property type="molecule type" value="Genomic_DNA"/>
</dbReference>
<keyword evidence="3" id="KW-1185">Reference proteome</keyword>
<gene>
    <name evidence="2" type="ORF">HYN04_03895</name>
</gene>
<dbReference type="KEGG" id="phb:HYN04_03895"/>
<dbReference type="OrthoDB" id="7210535at2"/>
<dbReference type="AlphaFoldDB" id="A0A2Z3HUB3"/>
<name>A0A2Z3HUB3_9CAUL</name>
<dbReference type="RefSeq" id="WP_110449540.1">
    <property type="nucleotide sequence ID" value="NZ_CP029479.1"/>
</dbReference>
<evidence type="ECO:0000313" key="2">
    <source>
        <dbReference type="EMBL" id="AWM76971.1"/>
    </source>
</evidence>
<accession>A0A2Z3HUB3</accession>
<evidence type="ECO:0000256" key="1">
    <source>
        <dbReference type="SAM" id="SignalP"/>
    </source>
</evidence>
<protein>
    <submittedName>
        <fullName evidence="2">Uncharacterized protein</fullName>
    </submittedName>
</protein>
<keyword evidence="1" id="KW-0732">Signal</keyword>
<dbReference type="PROSITE" id="PS51257">
    <property type="entry name" value="PROKAR_LIPOPROTEIN"/>
    <property type="match status" value="1"/>
</dbReference>
<proteinExistence type="predicted"/>
<dbReference type="Proteomes" id="UP000247763">
    <property type="component" value="Chromosome"/>
</dbReference>
<reference evidence="3" key="1">
    <citation type="submission" date="2018-05" db="EMBL/GenBank/DDBJ databases">
        <title>Genome sequencing of Phenylobacterium sp. HYN0004.</title>
        <authorList>
            <person name="Yi H."/>
            <person name="Baek C."/>
        </authorList>
    </citation>
    <scope>NUCLEOTIDE SEQUENCE [LARGE SCALE GENOMIC DNA]</scope>
    <source>
        <strain evidence="3">HYN0004</strain>
    </source>
</reference>
<evidence type="ECO:0000313" key="3">
    <source>
        <dbReference type="Proteomes" id="UP000247763"/>
    </source>
</evidence>